<dbReference type="PRINTS" id="PR00992">
    <property type="entry name" value="ALARACEMASE"/>
</dbReference>
<evidence type="ECO:0000256" key="1">
    <source>
        <dbReference type="ARBA" id="ARBA00001933"/>
    </source>
</evidence>
<dbReference type="SUPFAM" id="SSF50621">
    <property type="entry name" value="Alanine racemase C-terminal domain-like"/>
    <property type="match status" value="1"/>
</dbReference>
<keyword evidence="3 4" id="KW-0413">Isomerase</keyword>
<comment type="similarity">
    <text evidence="4">Belongs to the alanine racemase family.</text>
</comment>
<dbReference type="GO" id="GO:0030170">
    <property type="term" value="F:pyridoxal phosphate binding"/>
    <property type="evidence" value="ECO:0007669"/>
    <property type="project" value="UniProtKB-UniRule"/>
</dbReference>
<dbReference type="HAMAP" id="MF_01201">
    <property type="entry name" value="Ala_racemase"/>
    <property type="match status" value="1"/>
</dbReference>
<evidence type="ECO:0000256" key="5">
    <source>
        <dbReference type="PIRSR" id="PIRSR600821-50"/>
    </source>
</evidence>
<comment type="function">
    <text evidence="4">Catalyzes the interconversion of L-alanine and D-alanine. May also act on other amino acids.</text>
</comment>
<comment type="catalytic activity">
    <reaction evidence="4">
        <text>L-alanine = D-alanine</text>
        <dbReference type="Rhea" id="RHEA:20249"/>
        <dbReference type="ChEBI" id="CHEBI:57416"/>
        <dbReference type="ChEBI" id="CHEBI:57972"/>
        <dbReference type="EC" id="5.1.1.1"/>
    </reaction>
</comment>
<dbReference type="CDD" id="cd00430">
    <property type="entry name" value="PLPDE_III_AR"/>
    <property type="match status" value="1"/>
</dbReference>
<feature type="modified residue" description="N6-(pyridoxal phosphate)lysine" evidence="4 5">
    <location>
        <position position="60"/>
    </location>
</feature>
<keyword evidence="10" id="KW-1185">Reference proteome</keyword>
<evidence type="ECO:0000313" key="10">
    <source>
        <dbReference type="Proteomes" id="UP000291591"/>
    </source>
</evidence>
<keyword evidence="2 4" id="KW-0663">Pyridoxal phosphate</keyword>
<dbReference type="InterPro" id="IPR001608">
    <property type="entry name" value="Ala_racemase_N"/>
</dbReference>
<dbReference type="Pfam" id="PF00842">
    <property type="entry name" value="Ala_racemase_C"/>
    <property type="match status" value="1"/>
</dbReference>
<dbReference type="AlphaFoldDB" id="A0A4Q7V6C4"/>
<dbReference type="PANTHER" id="PTHR30511">
    <property type="entry name" value="ALANINE RACEMASE"/>
    <property type="match status" value="1"/>
</dbReference>
<dbReference type="Pfam" id="PF01168">
    <property type="entry name" value="Ala_racemase_N"/>
    <property type="match status" value="1"/>
</dbReference>
<dbReference type="FunFam" id="3.20.20.10:FF:000002">
    <property type="entry name" value="Alanine racemase"/>
    <property type="match status" value="1"/>
</dbReference>
<dbReference type="NCBIfam" id="TIGR00492">
    <property type="entry name" value="alr"/>
    <property type="match status" value="1"/>
</dbReference>
<gene>
    <name evidence="9" type="ORF">EV383_5272</name>
</gene>
<dbReference type="UniPathway" id="UPA00042">
    <property type="reaction ID" value="UER00497"/>
</dbReference>
<dbReference type="EC" id="5.1.1.1" evidence="4"/>
<evidence type="ECO:0000256" key="3">
    <source>
        <dbReference type="ARBA" id="ARBA00023235"/>
    </source>
</evidence>
<dbReference type="SUPFAM" id="SSF51419">
    <property type="entry name" value="PLP-binding barrel"/>
    <property type="match status" value="1"/>
</dbReference>
<dbReference type="GO" id="GO:0008784">
    <property type="term" value="F:alanine racemase activity"/>
    <property type="evidence" value="ECO:0007669"/>
    <property type="project" value="UniProtKB-UniRule"/>
</dbReference>
<sequence length="421" mass="43655">MIRVRCGSVGSLTDVMIPHVPELVAPRAEAVVDLDAVRHNVGLLSGTAARSGAATMVVVKADGYGHGAVDVGRAALSSGATWLGVATLEEATALRAGGITAPVLSWLHVPDEDFDPAVGAGVDLSVSSREHLAAVLAAGRRTGRTVRLHLKADTGLGRNGAPPAEWAGLVDDAATAVASGAAEIVAVWSHLAQADEPSHPMQDVQAAALDAAWRHVRERGFTPLRHLANSAATMTRPDLHLDLVRPGIAVYGLDPIAQPSASPLRPAMTLRARVALVKTVPAGHGVSYGHEWTSTAPTRLALVPAGYADGVPRRLNDAGRMRVRIGEEIRPVVGRVCMDQVVVDCGDVDVRTGDTVELFGTGEGGGPTAREWADELGTIHYEVVTGMRGRIRRTVRGTGTGAGANNNGAGTPAGHVGGGRW</sequence>
<evidence type="ECO:0000256" key="6">
    <source>
        <dbReference type="PIRSR" id="PIRSR600821-52"/>
    </source>
</evidence>
<dbReference type="GO" id="GO:0030632">
    <property type="term" value="P:D-alanine biosynthetic process"/>
    <property type="evidence" value="ECO:0007669"/>
    <property type="project" value="UniProtKB-UniRule"/>
</dbReference>
<comment type="caution">
    <text evidence="9">The sequence shown here is derived from an EMBL/GenBank/DDBJ whole genome shotgun (WGS) entry which is preliminary data.</text>
</comment>
<feature type="binding site" evidence="4 6">
    <location>
        <position position="338"/>
    </location>
    <ligand>
        <name>substrate</name>
    </ligand>
</feature>
<evidence type="ECO:0000256" key="7">
    <source>
        <dbReference type="SAM" id="MobiDB-lite"/>
    </source>
</evidence>
<dbReference type="InterPro" id="IPR011079">
    <property type="entry name" value="Ala_racemase_C"/>
</dbReference>
<organism evidence="9 10">
    <name type="scientific">Pseudonocardia sediminis</name>
    <dbReference type="NCBI Taxonomy" id="1397368"/>
    <lineage>
        <taxon>Bacteria</taxon>
        <taxon>Bacillati</taxon>
        <taxon>Actinomycetota</taxon>
        <taxon>Actinomycetes</taxon>
        <taxon>Pseudonocardiales</taxon>
        <taxon>Pseudonocardiaceae</taxon>
        <taxon>Pseudonocardia</taxon>
    </lineage>
</organism>
<protein>
    <recommendedName>
        <fullName evidence="4">Alanine racemase</fullName>
        <ecNumber evidence="4">5.1.1.1</ecNumber>
    </recommendedName>
</protein>
<dbReference type="Gene3D" id="2.40.37.10">
    <property type="entry name" value="Lyase, Ornithine Decarboxylase, Chain A, domain 1"/>
    <property type="match status" value="1"/>
</dbReference>
<dbReference type="InterPro" id="IPR009006">
    <property type="entry name" value="Ala_racemase/Decarboxylase_C"/>
</dbReference>
<dbReference type="GO" id="GO:0009252">
    <property type="term" value="P:peptidoglycan biosynthetic process"/>
    <property type="evidence" value="ECO:0007669"/>
    <property type="project" value="TreeGrafter"/>
</dbReference>
<dbReference type="Gene3D" id="3.20.20.10">
    <property type="entry name" value="Alanine racemase"/>
    <property type="match status" value="1"/>
</dbReference>
<dbReference type="GO" id="GO:0005829">
    <property type="term" value="C:cytosol"/>
    <property type="evidence" value="ECO:0007669"/>
    <property type="project" value="TreeGrafter"/>
</dbReference>
<feature type="compositionally biased region" description="Low complexity" evidence="7">
    <location>
        <begin position="403"/>
        <end position="414"/>
    </location>
</feature>
<name>A0A4Q7V6C4_PSEST</name>
<dbReference type="Proteomes" id="UP000291591">
    <property type="component" value="Unassembled WGS sequence"/>
</dbReference>
<accession>A0A4Q7V6C4</accession>
<evidence type="ECO:0000259" key="8">
    <source>
        <dbReference type="SMART" id="SM01005"/>
    </source>
</evidence>
<dbReference type="SMART" id="SM01005">
    <property type="entry name" value="Ala_racemase_C"/>
    <property type="match status" value="1"/>
</dbReference>
<evidence type="ECO:0000313" key="9">
    <source>
        <dbReference type="EMBL" id="RZT88333.1"/>
    </source>
</evidence>
<feature type="domain" description="Alanine racemase C-terminal" evidence="8">
    <location>
        <begin position="267"/>
        <end position="396"/>
    </location>
</feature>
<dbReference type="InterPro" id="IPR000821">
    <property type="entry name" value="Ala_racemase"/>
</dbReference>
<feature type="active site" description="Proton acceptor; specific for D-alanine" evidence="4">
    <location>
        <position position="60"/>
    </location>
</feature>
<feature type="active site" description="Proton acceptor; specific for L-alanine" evidence="4">
    <location>
        <position position="288"/>
    </location>
</feature>
<comment type="cofactor">
    <cofactor evidence="1 4 5">
        <name>pyridoxal 5'-phosphate</name>
        <dbReference type="ChEBI" id="CHEBI:597326"/>
    </cofactor>
</comment>
<evidence type="ECO:0000256" key="2">
    <source>
        <dbReference type="ARBA" id="ARBA00022898"/>
    </source>
</evidence>
<dbReference type="InterPro" id="IPR020622">
    <property type="entry name" value="Ala_racemase_pyridoxalP-BS"/>
</dbReference>
<proteinExistence type="inferred from homology"/>
<feature type="binding site" evidence="4 6">
    <location>
        <position position="158"/>
    </location>
    <ligand>
        <name>substrate</name>
    </ligand>
</feature>
<evidence type="ECO:0000256" key="4">
    <source>
        <dbReference type="HAMAP-Rule" id="MF_01201"/>
    </source>
</evidence>
<dbReference type="EMBL" id="SHKL01000001">
    <property type="protein sequence ID" value="RZT88333.1"/>
    <property type="molecule type" value="Genomic_DNA"/>
</dbReference>
<dbReference type="PANTHER" id="PTHR30511:SF0">
    <property type="entry name" value="ALANINE RACEMASE, CATABOLIC-RELATED"/>
    <property type="match status" value="1"/>
</dbReference>
<feature type="region of interest" description="Disordered" evidence="7">
    <location>
        <begin position="397"/>
        <end position="421"/>
    </location>
</feature>
<reference evidence="9 10" key="1">
    <citation type="submission" date="2019-02" db="EMBL/GenBank/DDBJ databases">
        <title>Sequencing the genomes of 1000 actinobacteria strains.</title>
        <authorList>
            <person name="Klenk H.-P."/>
        </authorList>
    </citation>
    <scope>NUCLEOTIDE SEQUENCE [LARGE SCALE GENOMIC DNA]</scope>
    <source>
        <strain evidence="9 10">DSM 45779</strain>
    </source>
</reference>
<comment type="pathway">
    <text evidence="4">Amino-acid biosynthesis; D-alanine biosynthesis; D-alanine from L-alanine: step 1/1.</text>
</comment>
<dbReference type="InterPro" id="IPR029066">
    <property type="entry name" value="PLP-binding_barrel"/>
</dbReference>
<dbReference type="PROSITE" id="PS00395">
    <property type="entry name" value="ALANINE_RACEMASE"/>
    <property type="match status" value="1"/>
</dbReference>